<feature type="region of interest" description="Disordered" evidence="1">
    <location>
        <begin position="157"/>
        <end position="177"/>
    </location>
</feature>
<geneLocation type="plasmid" evidence="2">
    <name>pVCG1.2</name>
</geneLocation>
<evidence type="ECO:0000313" key="2">
    <source>
        <dbReference type="EMBL" id="ABI30066.1"/>
    </source>
</evidence>
<proteinExistence type="predicted"/>
<dbReference type="EMBL" id="DQ787204">
    <property type="protein sequence ID" value="ABI30066.1"/>
    <property type="molecule type" value="Genomic_DNA"/>
</dbReference>
<dbReference type="AlphaFoldDB" id="Q0GPC0"/>
<keyword evidence="2" id="KW-0614">Plasmid</keyword>
<protein>
    <submittedName>
        <fullName evidence="2">Uncharacterized protein</fullName>
    </submittedName>
</protein>
<evidence type="ECO:0000256" key="1">
    <source>
        <dbReference type="SAM" id="MobiDB-lite"/>
    </source>
</evidence>
<organism evidence="2">
    <name type="scientific">Vibrio cholerae</name>
    <dbReference type="NCBI Taxonomy" id="666"/>
    <lineage>
        <taxon>Bacteria</taxon>
        <taxon>Pseudomonadati</taxon>
        <taxon>Pseudomonadota</taxon>
        <taxon>Gammaproteobacteria</taxon>
        <taxon>Vibrionales</taxon>
        <taxon>Vibrionaceae</taxon>
        <taxon>Vibrio</taxon>
    </lineage>
</organism>
<sequence>MRLDAAPLQHFARFTGCALHSAGRCVSVAWARLRLRLDPPPCEGCFPPICGMCSKPPPLDSLDVRSQRGGSRRHSQAHSAYTRGASPPRCTIGSWAPLTVWGRSTFAAPPMPTGETLGRLRLAAACSGLLPCPKGLCPLDSHTRRREARVLGQAVAALPSSRHQSQRLGRSSQHQPPFAAYPRPCGAAVFHGGVDPALR</sequence>
<feature type="compositionally biased region" description="Polar residues" evidence="1">
    <location>
        <begin position="161"/>
        <end position="175"/>
    </location>
</feature>
<name>Q0GPC0_VIBCL</name>
<feature type="region of interest" description="Disordered" evidence="1">
    <location>
        <begin position="64"/>
        <end position="86"/>
    </location>
</feature>
<accession>Q0GPC0</accession>
<reference evidence="2" key="1">
    <citation type="journal article" date="2012" name="Ecotoxicology">
        <title>High incidence of plasmids in marine Vibrio species isolated from Mai Po Nature Reserve of Hong Kong.</title>
        <authorList>
            <person name="Zhang R."/>
            <person name="Pan L."/>
            <person name="Zhao Z."/>
            <person name="Gu J.D."/>
        </authorList>
    </citation>
    <scope>NUCLEOTIDE SEQUENCE</scope>
    <source>
        <strain evidence="2">G1.1</strain>
        <plasmid evidence="2">pVCG1.2</plasmid>
    </source>
</reference>